<reference evidence="3 4" key="1">
    <citation type="journal article" date="2015" name="Genome Announc.">
        <title>Expanding the biotechnology potential of lactobacilli through comparative genomics of 213 strains and associated genera.</title>
        <authorList>
            <person name="Sun Z."/>
            <person name="Harris H.M."/>
            <person name="McCann A."/>
            <person name="Guo C."/>
            <person name="Argimon S."/>
            <person name="Zhang W."/>
            <person name="Yang X."/>
            <person name="Jeffery I.B."/>
            <person name="Cooney J.C."/>
            <person name="Kagawa T.F."/>
            <person name="Liu W."/>
            <person name="Song Y."/>
            <person name="Salvetti E."/>
            <person name="Wrobel A."/>
            <person name="Rasinkangas P."/>
            <person name="Parkhill J."/>
            <person name="Rea M.C."/>
            <person name="O'Sullivan O."/>
            <person name="Ritari J."/>
            <person name="Douillard F.P."/>
            <person name="Paul Ross R."/>
            <person name="Yang R."/>
            <person name="Briner A.E."/>
            <person name="Felis G.E."/>
            <person name="de Vos W.M."/>
            <person name="Barrangou R."/>
            <person name="Klaenhammer T.R."/>
            <person name="Caufield P.W."/>
            <person name="Cui Y."/>
            <person name="Zhang H."/>
            <person name="O'Toole P.W."/>
        </authorList>
    </citation>
    <scope>NUCLEOTIDE SEQUENCE [LARGE SCALE GENOMIC DNA]</scope>
    <source>
        <strain evidence="3 4">DSM 20505</strain>
    </source>
</reference>
<dbReference type="AlphaFoldDB" id="A0A0R1ZLG7"/>
<evidence type="ECO:0000256" key="1">
    <source>
        <dbReference type="SAM" id="MobiDB-lite"/>
    </source>
</evidence>
<name>A0A0R1ZLG7_9LACO</name>
<accession>A0A0R1ZLG7</accession>
<dbReference type="Proteomes" id="UP000051679">
    <property type="component" value="Unassembled WGS sequence"/>
</dbReference>
<keyword evidence="4" id="KW-1185">Reference proteome</keyword>
<feature type="transmembrane region" description="Helical" evidence="2">
    <location>
        <begin position="268"/>
        <end position="288"/>
    </location>
</feature>
<organism evidence="3 4">
    <name type="scientific">Lacticaseibacillus sharpeae JCM 1186 = DSM 20505</name>
    <dbReference type="NCBI Taxonomy" id="1291052"/>
    <lineage>
        <taxon>Bacteria</taxon>
        <taxon>Bacillati</taxon>
        <taxon>Bacillota</taxon>
        <taxon>Bacilli</taxon>
        <taxon>Lactobacillales</taxon>
        <taxon>Lactobacillaceae</taxon>
        <taxon>Lacticaseibacillus</taxon>
    </lineage>
</organism>
<feature type="transmembrane region" description="Helical" evidence="2">
    <location>
        <begin position="217"/>
        <end position="235"/>
    </location>
</feature>
<feature type="region of interest" description="Disordered" evidence="1">
    <location>
        <begin position="1"/>
        <end position="22"/>
    </location>
</feature>
<keyword evidence="2" id="KW-0812">Transmembrane</keyword>
<dbReference type="EMBL" id="AYYO01000011">
    <property type="protein sequence ID" value="KRM55841.1"/>
    <property type="molecule type" value="Genomic_DNA"/>
</dbReference>
<evidence type="ECO:0000256" key="2">
    <source>
        <dbReference type="SAM" id="Phobius"/>
    </source>
</evidence>
<dbReference type="RefSeq" id="WP_056975468.1">
    <property type="nucleotide sequence ID" value="NZ_AYYO01000011.1"/>
</dbReference>
<comment type="caution">
    <text evidence="3">The sequence shown here is derived from an EMBL/GenBank/DDBJ whole genome shotgun (WGS) entry which is preliminary data.</text>
</comment>
<gene>
    <name evidence="3" type="ORF">FC18_GL000891</name>
</gene>
<evidence type="ECO:0000313" key="3">
    <source>
        <dbReference type="EMBL" id="KRM55841.1"/>
    </source>
</evidence>
<protein>
    <submittedName>
        <fullName evidence="3">Uncharacterized protein</fullName>
    </submittedName>
</protein>
<sequence>MTQTTRRSARRKPARTSYSSSKKKHPYRVQRWFATFFLALVATIGLGIYGANKTVLNSDFTTKTLTTGDNLNTITTQVQKNVGVQTGKAANVSTLVSRAISTATAKAVVTTAVADVYTNTTNQIDFTDMDSAVKNALSPTSTGLSSTITTLLASEILSRLHDYFNNELANRTATARAEYQEVAKGIHSLIIPLIVIAVVLAVWLFLVAGFSGFLHNLGWVGLVAGLLGLGVMQLGQKLPMVDTLTAKFGDFQLVAADYIAQTVNHMSGYYIIAAVAGLIVLLVTIPFVRRANR</sequence>
<feature type="transmembrane region" description="Helical" evidence="2">
    <location>
        <begin position="189"/>
        <end position="210"/>
    </location>
</feature>
<feature type="transmembrane region" description="Helical" evidence="2">
    <location>
        <begin position="32"/>
        <end position="51"/>
    </location>
</feature>
<evidence type="ECO:0000313" key="4">
    <source>
        <dbReference type="Proteomes" id="UP000051679"/>
    </source>
</evidence>
<proteinExistence type="predicted"/>
<keyword evidence="2" id="KW-1133">Transmembrane helix</keyword>
<dbReference type="OrthoDB" id="9900067at2"/>
<keyword evidence="2" id="KW-0472">Membrane</keyword>
<dbReference type="PATRIC" id="fig|1291052.5.peg.907"/>